<dbReference type="RefSeq" id="WP_214114685.1">
    <property type="nucleotide sequence ID" value="NZ_JAHCTB010000010.1"/>
</dbReference>
<keyword evidence="3" id="KW-1185">Reference proteome</keyword>
<reference evidence="2 3" key="1">
    <citation type="submission" date="2021-05" db="EMBL/GenBank/DDBJ databases">
        <title>Aequorivita echinoideorum JCM 30378 genome.</title>
        <authorList>
            <person name="Zhang H."/>
            <person name="Li C."/>
        </authorList>
    </citation>
    <scope>NUCLEOTIDE SEQUENCE [LARGE SCALE GENOMIC DNA]</scope>
    <source>
        <strain evidence="2 3">JCM30378</strain>
    </source>
</reference>
<dbReference type="EMBL" id="JAHCTB010000010">
    <property type="protein sequence ID" value="MBT0609218.1"/>
    <property type="molecule type" value="Genomic_DNA"/>
</dbReference>
<feature type="region of interest" description="Disordered" evidence="1">
    <location>
        <begin position="1"/>
        <end position="100"/>
    </location>
</feature>
<evidence type="ECO:0000313" key="2">
    <source>
        <dbReference type="EMBL" id="MBT0609218.1"/>
    </source>
</evidence>
<comment type="caution">
    <text evidence="2">The sequence shown here is derived from an EMBL/GenBank/DDBJ whole genome shotgun (WGS) entry which is preliminary data.</text>
</comment>
<accession>A0ABS5S7N2</accession>
<name>A0ABS5S7N2_9FLAO</name>
<sequence length="100" mass="11041">MGDRFATAHTQDVAHHLVEKSGVPKKETDRTRERRAEKKGISVRTGAAAEVIREKKILPSSAETDPTKKNGGSEQFRSGAEEKRCATLRIRNGSLGKVRE</sequence>
<dbReference type="Proteomes" id="UP001297092">
    <property type="component" value="Unassembled WGS sequence"/>
</dbReference>
<gene>
    <name evidence="2" type="ORF">KIV10_13605</name>
</gene>
<protein>
    <submittedName>
        <fullName evidence="2">Uncharacterized protein</fullName>
    </submittedName>
</protein>
<evidence type="ECO:0000256" key="1">
    <source>
        <dbReference type="SAM" id="MobiDB-lite"/>
    </source>
</evidence>
<evidence type="ECO:0000313" key="3">
    <source>
        <dbReference type="Proteomes" id="UP001297092"/>
    </source>
</evidence>
<feature type="compositionally biased region" description="Basic and acidic residues" evidence="1">
    <location>
        <begin position="12"/>
        <end position="40"/>
    </location>
</feature>
<proteinExistence type="predicted"/>
<organism evidence="2 3">
    <name type="scientific">Aequorivita echinoideorum</name>
    <dbReference type="NCBI Taxonomy" id="1549647"/>
    <lineage>
        <taxon>Bacteria</taxon>
        <taxon>Pseudomonadati</taxon>
        <taxon>Bacteroidota</taxon>
        <taxon>Flavobacteriia</taxon>
        <taxon>Flavobacteriales</taxon>
        <taxon>Flavobacteriaceae</taxon>
        <taxon>Aequorivita</taxon>
    </lineage>
</organism>